<evidence type="ECO:0000313" key="5">
    <source>
        <dbReference type="Proteomes" id="UP001652740"/>
    </source>
</evidence>
<dbReference type="InterPro" id="IPR001965">
    <property type="entry name" value="Znf_PHD"/>
</dbReference>
<accession>A0ABM3MSK3</accession>
<evidence type="ECO:0000259" key="4">
    <source>
        <dbReference type="PROSITE" id="PS50081"/>
    </source>
</evidence>
<gene>
    <name evidence="6" type="primary">LOC128201412</name>
</gene>
<organism evidence="5 6">
    <name type="scientific">Galleria mellonella</name>
    <name type="common">Greater wax moth</name>
    <dbReference type="NCBI Taxonomy" id="7137"/>
    <lineage>
        <taxon>Eukaryota</taxon>
        <taxon>Metazoa</taxon>
        <taxon>Ecdysozoa</taxon>
        <taxon>Arthropoda</taxon>
        <taxon>Hexapoda</taxon>
        <taxon>Insecta</taxon>
        <taxon>Pterygota</taxon>
        <taxon>Neoptera</taxon>
        <taxon>Endopterygota</taxon>
        <taxon>Lepidoptera</taxon>
        <taxon>Glossata</taxon>
        <taxon>Ditrysia</taxon>
        <taxon>Pyraloidea</taxon>
        <taxon>Pyralidae</taxon>
        <taxon>Galleriinae</taxon>
        <taxon>Galleria</taxon>
    </lineage>
</organism>
<dbReference type="Gene3D" id="3.30.40.10">
    <property type="entry name" value="Zinc/RING finger domain, C3HC4 (zinc finger)"/>
    <property type="match status" value="1"/>
</dbReference>
<dbReference type="InterPro" id="IPR002219">
    <property type="entry name" value="PKC_DAG/PE"/>
</dbReference>
<reference evidence="6" key="1">
    <citation type="submission" date="2025-08" db="UniProtKB">
        <authorList>
            <consortium name="RefSeq"/>
        </authorList>
    </citation>
    <scope>IDENTIFICATION</scope>
    <source>
        <tissue evidence="6">Whole larvae</tissue>
    </source>
</reference>
<dbReference type="GeneID" id="128201412"/>
<protein>
    <submittedName>
        <fullName evidence="6">Uncharacterized protein LOC128201412</fullName>
    </submittedName>
</protein>
<evidence type="ECO:0000256" key="2">
    <source>
        <dbReference type="ARBA" id="ARBA00022771"/>
    </source>
</evidence>
<dbReference type="PROSITE" id="PS50081">
    <property type="entry name" value="ZF_DAG_PE_2"/>
    <property type="match status" value="1"/>
</dbReference>
<dbReference type="Pfam" id="PF00628">
    <property type="entry name" value="PHD"/>
    <property type="match status" value="1"/>
</dbReference>
<dbReference type="Gene3D" id="3.30.70.1820">
    <property type="entry name" value="L1 transposable element, RRM domain"/>
    <property type="match status" value="1"/>
</dbReference>
<keyword evidence="1" id="KW-0479">Metal-binding</keyword>
<dbReference type="InterPro" id="IPR019787">
    <property type="entry name" value="Znf_PHD-finger"/>
</dbReference>
<dbReference type="RefSeq" id="XP_052754194.1">
    <property type="nucleotide sequence ID" value="XM_052898234.1"/>
</dbReference>
<dbReference type="InterPro" id="IPR011011">
    <property type="entry name" value="Znf_FYVE_PHD"/>
</dbReference>
<dbReference type="InterPro" id="IPR013083">
    <property type="entry name" value="Znf_RING/FYVE/PHD"/>
</dbReference>
<name>A0ABM3MSK3_GALME</name>
<keyword evidence="2" id="KW-0863">Zinc-finger</keyword>
<keyword evidence="5" id="KW-1185">Reference proteome</keyword>
<dbReference type="CDD" id="cd15489">
    <property type="entry name" value="PHD_SF"/>
    <property type="match status" value="1"/>
</dbReference>
<dbReference type="Proteomes" id="UP001652740">
    <property type="component" value="Unplaced"/>
</dbReference>
<sequence length="316" mass="35463">MAKCGGCGRFLNASESAKCNNCNIVYHRSCVALPTSGVVAPSWRCPECNKNVIRNNKPDTPVRGPAHFVSQVVPTESIAMDTSILDDSVGKSKQDLNRAILAELRAIRIEFQEFRTELIDLRATIKACNERMNAMDVKLLELEKRINVPPSSSSSDMLHLNDVIAQLRQDLNDRDQESLINDLEIINIPEDKGENPIHIVTQVVTKLGINLAPCDIVSAERVGARRIIAANPEGAVPTRPRPIAVRLARRDLRDEVLRNARVRRGANTADIGVSGTSRPFYVNERLTKYNRALFQKAREMGRRFGWRFVWTRRGRS</sequence>
<keyword evidence="3" id="KW-0862">Zinc</keyword>
<evidence type="ECO:0000256" key="3">
    <source>
        <dbReference type="ARBA" id="ARBA00022833"/>
    </source>
</evidence>
<dbReference type="SUPFAM" id="SSF57903">
    <property type="entry name" value="FYVE/PHD zinc finger"/>
    <property type="match status" value="1"/>
</dbReference>
<proteinExistence type="predicted"/>
<evidence type="ECO:0000256" key="1">
    <source>
        <dbReference type="ARBA" id="ARBA00022723"/>
    </source>
</evidence>
<evidence type="ECO:0000313" key="6">
    <source>
        <dbReference type="RefSeq" id="XP_052754194.1"/>
    </source>
</evidence>
<dbReference type="SMART" id="SM00249">
    <property type="entry name" value="PHD"/>
    <property type="match status" value="1"/>
</dbReference>
<feature type="domain" description="Phorbol-ester/DAG-type" evidence="4">
    <location>
        <begin position="1"/>
        <end position="45"/>
    </location>
</feature>